<dbReference type="GO" id="GO:0010124">
    <property type="term" value="P:phenylacetate catabolic process"/>
    <property type="evidence" value="ECO:0007669"/>
    <property type="project" value="InterPro"/>
</dbReference>
<feature type="domain" description="AMP-dependent ligase C-terminal" evidence="10">
    <location>
        <begin position="319"/>
        <end position="407"/>
    </location>
</feature>
<dbReference type="EC" id="6.2.1.30" evidence="6"/>
<dbReference type="InterPro" id="IPR042099">
    <property type="entry name" value="ANL_N_sf"/>
</dbReference>
<comment type="pathway">
    <text evidence="4">Aromatic compound metabolism; phenylacetate degradation.</text>
</comment>
<dbReference type="InterPro" id="IPR045851">
    <property type="entry name" value="AMP-bd_C_sf"/>
</dbReference>
<comment type="caution">
    <text evidence="11">The sequence shown here is derived from an EMBL/GenBank/DDBJ whole genome shotgun (WGS) entry which is preliminary data.</text>
</comment>
<evidence type="ECO:0000256" key="6">
    <source>
        <dbReference type="ARBA" id="ARBA00066629"/>
    </source>
</evidence>
<feature type="domain" description="AMP-dependent synthetase/ligase" evidence="9">
    <location>
        <begin position="63"/>
        <end position="270"/>
    </location>
</feature>
<keyword evidence="12" id="KW-1185">Reference proteome</keyword>
<sequence>MTGVDVLDTPVAELADAVDRARTGSAFLRAKLGDVPVRSAEDFAGLPFTTKHELRETPFLDYAALPAERIVRIHSSSGTTGRRTICAYSAKDLDDWAEMFARCYSFAGVTEADRVQLMVGYGMWTAGVGFQAGAERLGAMTVPSGPGNTDLQLELMREAGTTVFGATSSFALLIAELVEREGLRDELSLRVGVIGSERWGDATRRRIESGLGIETFDIYGMTELWGPGTGIECSLHDGMHVWSDHYHVEIVDPETLEPVPHGTPGEVVVTTLTKEATPLVRYRTRDLSFRYAEPCPCGSPYPRIGRIEGRSDDQVKVRGVIFLPAQVDTVLAEVEGAGSEFQAHVDRDESGRDSLTIRVEGGDRQGLAAELAERFQAQIGIRVDVDLVPMGTLPRNAGKTKRVFDHRDL</sequence>
<keyword evidence="2 11" id="KW-0436">Ligase</keyword>
<gene>
    <name evidence="11" type="ORF">BA062_00130</name>
</gene>
<dbReference type="Gene3D" id="3.40.50.12780">
    <property type="entry name" value="N-terminal domain of ligase-like"/>
    <property type="match status" value="1"/>
</dbReference>
<evidence type="ECO:0000256" key="2">
    <source>
        <dbReference type="ARBA" id="ARBA00022598"/>
    </source>
</evidence>
<dbReference type="PANTHER" id="PTHR43845">
    <property type="entry name" value="BLR5969 PROTEIN"/>
    <property type="match status" value="1"/>
</dbReference>
<dbReference type="Proteomes" id="UP000247892">
    <property type="component" value="Unassembled WGS sequence"/>
</dbReference>
<keyword evidence="3" id="KW-0547">Nucleotide-binding</keyword>
<evidence type="ECO:0000313" key="11">
    <source>
        <dbReference type="EMBL" id="PXY38211.1"/>
    </source>
</evidence>
<proteinExistence type="inferred from homology"/>
<dbReference type="Pfam" id="PF14535">
    <property type="entry name" value="AMP-binding_C_2"/>
    <property type="match status" value="1"/>
</dbReference>
<dbReference type="InterPro" id="IPR011880">
    <property type="entry name" value="PA_CoA_ligase"/>
</dbReference>
<dbReference type="Gene3D" id="3.30.300.30">
    <property type="match status" value="1"/>
</dbReference>
<dbReference type="AlphaFoldDB" id="A0A318LWN9"/>
<evidence type="ECO:0000256" key="5">
    <source>
        <dbReference type="ARBA" id="ARBA00061566"/>
    </source>
</evidence>
<evidence type="ECO:0000256" key="1">
    <source>
        <dbReference type="ARBA" id="ARBA00011245"/>
    </source>
</evidence>
<dbReference type="RefSeq" id="WP_110333952.1">
    <property type="nucleotide sequence ID" value="NZ_JBHVKT010000067.1"/>
</dbReference>
<protein>
    <recommendedName>
        <fullName evidence="7">Phenylacetate-coenzyme A ligase</fullName>
        <ecNumber evidence="6">6.2.1.30</ecNumber>
    </recommendedName>
    <alternativeName>
        <fullName evidence="8">Phenylacetyl-CoA ligase</fullName>
    </alternativeName>
</protein>
<dbReference type="GO" id="GO:0000166">
    <property type="term" value="F:nucleotide binding"/>
    <property type="evidence" value="ECO:0007669"/>
    <property type="project" value="UniProtKB-KW"/>
</dbReference>
<dbReference type="SUPFAM" id="SSF56801">
    <property type="entry name" value="Acetyl-CoA synthetase-like"/>
    <property type="match status" value="1"/>
</dbReference>
<evidence type="ECO:0000259" key="10">
    <source>
        <dbReference type="Pfam" id="PF14535"/>
    </source>
</evidence>
<dbReference type="FunFam" id="3.40.50.12780:FF:000016">
    <property type="entry name" value="Phenylacetate-coenzyme A ligase"/>
    <property type="match status" value="1"/>
</dbReference>
<dbReference type="InterPro" id="IPR028154">
    <property type="entry name" value="AMP-dep_Lig_C"/>
</dbReference>
<dbReference type="GO" id="GO:0047475">
    <property type="term" value="F:phenylacetate-CoA ligase activity"/>
    <property type="evidence" value="ECO:0007669"/>
    <property type="project" value="UniProtKB-EC"/>
</dbReference>
<evidence type="ECO:0000256" key="3">
    <source>
        <dbReference type="ARBA" id="ARBA00022741"/>
    </source>
</evidence>
<reference evidence="11 12" key="1">
    <citation type="submission" date="2016-07" db="EMBL/GenBank/DDBJ databases">
        <title>Draft genome sequence of Prauserella sp. YIM 121212, isolated from alkaline soil.</title>
        <authorList>
            <person name="Ruckert C."/>
            <person name="Albersmeier A."/>
            <person name="Jiang C.-L."/>
            <person name="Jiang Y."/>
            <person name="Kalinowski J."/>
            <person name="Schneider O."/>
            <person name="Winkler A."/>
            <person name="Zotchev S.B."/>
        </authorList>
    </citation>
    <scope>NUCLEOTIDE SEQUENCE [LARGE SCALE GENOMIC DNA]</scope>
    <source>
        <strain evidence="11 12">YIM 121212</strain>
    </source>
</reference>
<dbReference type="OrthoDB" id="580775at2"/>
<comment type="similarity">
    <text evidence="5">Belongs to the phenylacetyl-CoA ligase family.</text>
</comment>
<name>A0A318LWN9_9PSEU</name>
<organism evidence="11 12">
    <name type="scientific">Prauserella flavalba</name>
    <dbReference type="NCBI Taxonomy" id="1477506"/>
    <lineage>
        <taxon>Bacteria</taxon>
        <taxon>Bacillati</taxon>
        <taxon>Actinomycetota</taxon>
        <taxon>Actinomycetes</taxon>
        <taxon>Pseudonocardiales</taxon>
        <taxon>Pseudonocardiaceae</taxon>
        <taxon>Prauserella</taxon>
    </lineage>
</organism>
<dbReference type="Pfam" id="PF00501">
    <property type="entry name" value="AMP-binding"/>
    <property type="match status" value="1"/>
</dbReference>
<dbReference type="EMBL" id="MASU01000001">
    <property type="protein sequence ID" value="PXY38211.1"/>
    <property type="molecule type" value="Genomic_DNA"/>
</dbReference>
<dbReference type="PANTHER" id="PTHR43845:SF1">
    <property type="entry name" value="BLR5969 PROTEIN"/>
    <property type="match status" value="1"/>
</dbReference>
<dbReference type="CDD" id="cd05913">
    <property type="entry name" value="PaaK"/>
    <property type="match status" value="1"/>
</dbReference>
<evidence type="ECO:0000256" key="4">
    <source>
        <dbReference type="ARBA" id="ARBA00060591"/>
    </source>
</evidence>
<comment type="subunit">
    <text evidence="1">Monomer.</text>
</comment>
<evidence type="ECO:0000313" key="12">
    <source>
        <dbReference type="Proteomes" id="UP000247892"/>
    </source>
</evidence>
<evidence type="ECO:0000256" key="8">
    <source>
        <dbReference type="ARBA" id="ARBA00075111"/>
    </source>
</evidence>
<accession>A0A318LWN9</accession>
<evidence type="ECO:0000259" key="9">
    <source>
        <dbReference type="Pfam" id="PF00501"/>
    </source>
</evidence>
<evidence type="ECO:0000256" key="7">
    <source>
        <dbReference type="ARBA" id="ARBA00068695"/>
    </source>
</evidence>
<dbReference type="InterPro" id="IPR000873">
    <property type="entry name" value="AMP-dep_synth/lig_dom"/>
</dbReference>